<dbReference type="AlphaFoldDB" id="A0A1A7BF92"/>
<dbReference type="Gene3D" id="3.40.50.1000">
    <property type="entry name" value="HAD superfamily/HAD-like"/>
    <property type="match status" value="1"/>
</dbReference>
<evidence type="ECO:0000313" key="1">
    <source>
        <dbReference type="EMBL" id="OBV09895.1"/>
    </source>
</evidence>
<gene>
    <name evidence="1" type="ORF">I603_2791</name>
</gene>
<dbReference type="EMBL" id="LZYB01000009">
    <property type="protein sequence ID" value="OBV09895.1"/>
    <property type="molecule type" value="Genomic_DNA"/>
</dbReference>
<dbReference type="STRING" id="1300349.I603_2791"/>
<dbReference type="Proteomes" id="UP000092484">
    <property type="component" value="Unassembled WGS sequence"/>
</dbReference>
<sequence>MAAVSAQSTGPVSAMLADPVALDGQRSRCEAGAQPVAIIDLDPKDSLFAAPARPEKNNGLILGLAVLREAGVQIAWVSDLPVAQIGTVRTALEQAGLDPRGEDIVSLSRDPEDRKQARRVNLAANSCVIAIAGDEKADFDERFKYLRNPEAGSALEAAIGDGWFLIEPLLPVASPGQGAQEGQKAP</sequence>
<comment type="caution">
    <text evidence="1">The sequence shown here is derived from an EMBL/GenBank/DDBJ whole genome shotgun (WGS) entry which is preliminary data.</text>
</comment>
<keyword evidence="2" id="KW-1185">Reference proteome</keyword>
<proteinExistence type="predicted"/>
<accession>A0A1A7BF92</accession>
<organism evidence="1 2">
    <name type="scientific">Erythrobacter dokdonensis DSW-74</name>
    <dbReference type="NCBI Taxonomy" id="1300349"/>
    <lineage>
        <taxon>Bacteria</taxon>
        <taxon>Pseudomonadati</taxon>
        <taxon>Pseudomonadota</taxon>
        <taxon>Alphaproteobacteria</taxon>
        <taxon>Sphingomonadales</taxon>
        <taxon>Erythrobacteraceae</taxon>
        <taxon>Erythrobacter/Porphyrobacter group</taxon>
        <taxon>Erythrobacter</taxon>
    </lineage>
</organism>
<evidence type="ECO:0000313" key="2">
    <source>
        <dbReference type="Proteomes" id="UP000092484"/>
    </source>
</evidence>
<reference evidence="1 2" key="1">
    <citation type="submission" date="2016-06" db="EMBL/GenBank/DDBJ databases">
        <title>Genome sequence of Porphyrobacter dokdonensis DSW-74.</title>
        <authorList>
            <person name="Kim J.F."/>
            <person name="Song J.Y."/>
        </authorList>
    </citation>
    <scope>NUCLEOTIDE SEQUENCE [LARGE SCALE GENOMIC DNA]</scope>
    <source>
        <strain evidence="1 2">DSW-74</strain>
    </source>
</reference>
<name>A0A1A7BF92_9SPHN</name>
<dbReference type="InterPro" id="IPR023214">
    <property type="entry name" value="HAD_sf"/>
</dbReference>
<protein>
    <submittedName>
        <fullName evidence="1">Acid phosphatase</fullName>
    </submittedName>
</protein>